<dbReference type="PANTHER" id="PTHR10229">
    <property type="entry name" value="GTP-BINDING PROTEIN HFLX"/>
    <property type="match status" value="1"/>
</dbReference>
<dbReference type="EMBL" id="DMAN01000395">
    <property type="protein sequence ID" value="HAE28964.1"/>
    <property type="molecule type" value="Genomic_DNA"/>
</dbReference>
<evidence type="ECO:0000313" key="4">
    <source>
        <dbReference type="Proteomes" id="UP000259610"/>
    </source>
</evidence>
<dbReference type="AlphaFoldDB" id="A0A3B9H3W2"/>
<reference evidence="3 4" key="1">
    <citation type="journal article" date="2018" name="Nat. Biotechnol.">
        <title>A standardized bacterial taxonomy based on genome phylogeny substantially revises the tree of life.</title>
        <authorList>
            <person name="Parks D.H."/>
            <person name="Chuvochina M."/>
            <person name="Waite D.W."/>
            <person name="Rinke C."/>
            <person name="Skarshewski A."/>
            <person name="Chaumeil P.A."/>
            <person name="Hugenholtz P."/>
        </authorList>
    </citation>
    <scope>NUCLEOTIDE SEQUENCE [LARGE SCALE GENOMIC DNA]</scope>
    <source>
        <strain evidence="3">UBA8733</strain>
    </source>
</reference>
<dbReference type="InterPro" id="IPR016496">
    <property type="entry name" value="GTPase_HflX"/>
</dbReference>
<evidence type="ECO:0000313" key="3">
    <source>
        <dbReference type="EMBL" id="HAE28964.1"/>
    </source>
</evidence>
<dbReference type="Gene3D" id="3.40.50.11060">
    <property type="entry name" value="GTPase HflX, N-terminal domain"/>
    <property type="match status" value="1"/>
</dbReference>
<dbReference type="GO" id="GO:0005737">
    <property type="term" value="C:cytoplasm"/>
    <property type="evidence" value="ECO:0007669"/>
    <property type="project" value="TreeGrafter"/>
</dbReference>
<evidence type="ECO:0000259" key="2">
    <source>
        <dbReference type="Pfam" id="PF16360"/>
    </source>
</evidence>
<dbReference type="InterPro" id="IPR032305">
    <property type="entry name" value="GTP-bd_M"/>
</dbReference>
<organism evidence="3 4">
    <name type="scientific">Hyphomonas adhaerens</name>
    <dbReference type="NCBI Taxonomy" id="81029"/>
    <lineage>
        <taxon>Bacteria</taxon>
        <taxon>Pseudomonadati</taxon>
        <taxon>Pseudomonadota</taxon>
        <taxon>Alphaproteobacteria</taxon>
        <taxon>Hyphomonadales</taxon>
        <taxon>Hyphomonadaceae</taxon>
        <taxon>Hyphomonas</taxon>
    </lineage>
</organism>
<feature type="non-terminal residue" evidence="3">
    <location>
        <position position="154"/>
    </location>
</feature>
<dbReference type="InterPro" id="IPR042108">
    <property type="entry name" value="GTPase_HflX_N_sf"/>
</dbReference>
<accession>A0A3B9H3W2</accession>
<evidence type="ECO:0000259" key="1">
    <source>
        <dbReference type="Pfam" id="PF13167"/>
    </source>
</evidence>
<dbReference type="InterPro" id="IPR025121">
    <property type="entry name" value="GTPase_HflX_N"/>
</dbReference>
<comment type="caution">
    <text evidence="3">The sequence shown here is derived from an EMBL/GenBank/DDBJ whole genome shotgun (WGS) entry which is preliminary data.</text>
</comment>
<sequence>MGDKLIDRLPAPEIAGAIIPWFTPANRPSADRIEETAGLIQALGCELAFLRPEQVRRVNSAQLLSGGILNRLADDLEASDCTLAVVDGALTPVQQRNLEKKLGVKVIDRTGLILEIFGLRARTKEGRLQVELARLLYERSRLVRTWTHLERQRG</sequence>
<gene>
    <name evidence="3" type="ORF">DCG58_17530</name>
</gene>
<dbReference type="Pfam" id="PF16360">
    <property type="entry name" value="GTP-bdg_M"/>
    <property type="match status" value="1"/>
</dbReference>
<name>A0A3B9H3W2_9PROT</name>
<dbReference type="GO" id="GO:0043022">
    <property type="term" value="F:ribosome binding"/>
    <property type="evidence" value="ECO:0007669"/>
    <property type="project" value="TreeGrafter"/>
</dbReference>
<dbReference type="GO" id="GO:0005525">
    <property type="term" value="F:GTP binding"/>
    <property type="evidence" value="ECO:0007669"/>
    <property type="project" value="InterPro"/>
</dbReference>
<dbReference type="PANTHER" id="PTHR10229:SF0">
    <property type="entry name" value="GTP-BINDING PROTEIN 6-RELATED"/>
    <property type="match status" value="1"/>
</dbReference>
<feature type="domain" description="GTPase HflX N-terminal" evidence="1">
    <location>
        <begin position="31"/>
        <end position="117"/>
    </location>
</feature>
<proteinExistence type="predicted"/>
<dbReference type="Proteomes" id="UP000259610">
    <property type="component" value="Unassembled WGS sequence"/>
</dbReference>
<protein>
    <submittedName>
        <fullName evidence="3">GTPase HflX</fullName>
    </submittedName>
</protein>
<dbReference type="Pfam" id="PF13167">
    <property type="entry name" value="GTP-bdg_N"/>
    <property type="match status" value="1"/>
</dbReference>
<feature type="domain" description="GTP-binding protein middle" evidence="2">
    <location>
        <begin position="120"/>
        <end position="154"/>
    </location>
</feature>